<evidence type="ECO:0000256" key="1">
    <source>
        <dbReference type="ARBA" id="ARBA00001561"/>
    </source>
</evidence>
<comment type="caution">
    <text evidence="7">The sequence shown here is derived from an EMBL/GenBank/DDBJ whole genome shotgun (WGS) entry which is preliminary data.</text>
</comment>
<dbReference type="InterPro" id="IPR036365">
    <property type="entry name" value="PGBD-like_sf"/>
</dbReference>
<dbReference type="InterPro" id="IPR002502">
    <property type="entry name" value="Amidase_domain"/>
</dbReference>
<dbReference type="Proteomes" id="UP001375743">
    <property type="component" value="Unassembled WGS sequence"/>
</dbReference>
<feature type="domain" description="N-acetylmuramoyl-L-alanine amidase" evidence="6">
    <location>
        <begin position="3"/>
        <end position="140"/>
    </location>
</feature>
<comment type="catalytic activity">
    <reaction evidence="1">
        <text>Hydrolyzes the link between N-acetylmuramoyl residues and L-amino acid residues in certain cell-wall glycopeptides.</text>
        <dbReference type="EC" id="3.5.1.28"/>
    </reaction>
</comment>
<evidence type="ECO:0000256" key="3">
    <source>
        <dbReference type="ARBA" id="ARBA00011901"/>
    </source>
</evidence>
<dbReference type="CDD" id="cd06583">
    <property type="entry name" value="PGRP"/>
    <property type="match status" value="1"/>
</dbReference>
<reference evidence="7 8" key="1">
    <citation type="submission" date="2024-01" db="EMBL/GenBank/DDBJ databases">
        <title>Multi-omics insights into the function and evolution of sodium benzoate biodegradation pathways in Benzoatithermus flavus gen. nov., sp. nov. from hot spring.</title>
        <authorList>
            <person name="Hu C.-J."/>
            <person name="Li W.-J."/>
        </authorList>
    </citation>
    <scope>NUCLEOTIDE SEQUENCE [LARGE SCALE GENOMIC DNA]</scope>
    <source>
        <strain evidence="7 8">SYSU G07066</strain>
    </source>
</reference>
<dbReference type="Gene3D" id="3.40.80.10">
    <property type="entry name" value="Peptidoglycan recognition protein-like"/>
    <property type="match status" value="1"/>
</dbReference>
<evidence type="ECO:0000256" key="5">
    <source>
        <dbReference type="ARBA" id="ARBA00023316"/>
    </source>
</evidence>
<dbReference type="Pfam" id="PF01510">
    <property type="entry name" value="Amidase_2"/>
    <property type="match status" value="1"/>
</dbReference>
<dbReference type="SUPFAM" id="SSF47090">
    <property type="entry name" value="PGBD-like"/>
    <property type="match status" value="1"/>
</dbReference>
<dbReference type="EMBL" id="JBBLZC010000004">
    <property type="protein sequence ID" value="MEK0082589.1"/>
    <property type="molecule type" value="Genomic_DNA"/>
</dbReference>
<dbReference type="PANTHER" id="PTHR30417:SF1">
    <property type="entry name" value="N-ACETYLMURAMOYL-L-ALANINE AMIDASE AMID"/>
    <property type="match status" value="1"/>
</dbReference>
<keyword evidence="5" id="KW-0961">Cell wall biogenesis/degradation</keyword>
<dbReference type="SMART" id="SM00644">
    <property type="entry name" value="Ami_2"/>
    <property type="match status" value="1"/>
</dbReference>
<protein>
    <recommendedName>
        <fullName evidence="3">N-acetylmuramoyl-L-alanine amidase</fullName>
        <ecNumber evidence="3">3.5.1.28</ecNumber>
    </recommendedName>
</protein>
<proteinExistence type="inferred from homology"/>
<evidence type="ECO:0000259" key="6">
    <source>
        <dbReference type="SMART" id="SM00644"/>
    </source>
</evidence>
<dbReference type="InterPro" id="IPR036505">
    <property type="entry name" value="Amidase/PGRP_sf"/>
</dbReference>
<organism evidence="7 8">
    <name type="scientific">Benzoatithermus flavus</name>
    <dbReference type="NCBI Taxonomy" id="3108223"/>
    <lineage>
        <taxon>Bacteria</taxon>
        <taxon>Pseudomonadati</taxon>
        <taxon>Pseudomonadota</taxon>
        <taxon>Alphaproteobacteria</taxon>
        <taxon>Geminicoccales</taxon>
        <taxon>Geminicoccaceae</taxon>
        <taxon>Benzoatithermus</taxon>
    </lineage>
</organism>
<dbReference type="InterPro" id="IPR036366">
    <property type="entry name" value="PGBDSf"/>
</dbReference>
<name>A0ABU8XQE3_9PROT</name>
<keyword evidence="4 7" id="KW-0378">Hydrolase</keyword>
<dbReference type="GO" id="GO:0008745">
    <property type="term" value="F:N-acetylmuramoyl-L-alanine amidase activity"/>
    <property type="evidence" value="ECO:0007669"/>
    <property type="project" value="UniProtKB-EC"/>
</dbReference>
<gene>
    <name evidence="7" type="ORF">U1T56_05470</name>
</gene>
<evidence type="ECO:0000313" key="8">
    <source>
        <dbReference type="Proteomes" id="UP001375743"/>
    </source>
</evidence>
<evidence type="ECO:0000256" key="4">
    <source>
        <dbReference type="ARBA" id="ARBA00022801"/>
    </source>
</evidence>
<evidence type="ECO:0000313" key="7">
    <source>
        <dbReference type="EMBL" id="MEK0082589.1"/>
    </source>
</evidence>
<accession>A0ABU8XQE3</accession>
<dbReference type="Gene3D" id="1.10.101.10">
    <property type="entry name" value="PGBD-like superfamily/PGBD"/>
    <property type="match status" value="1"/>
</dbReference>
<comment type="similarity">
    <text evidence="2">Belongs to the N-acetylmuramoyl-L-alanine amidase 2 family.</text>
</comment>
<dbReference type="InterPro" id="IPR051206">
    <property type="entry name" value="NAMLAA_amidase_2"/>
</dbReference>
<evidence type="ECO:0000256" key="2">
    <source>
        <dbReference type="ARBA" id="ARBA00007553"/>
    </source>
</evidence>
<dbReference type="PANTHER" id="PTHR30417">
    <property type="entry name" value="N-ACETYLMURAMOYL-L-ALANINE AMIDASE AMID"/>
    <property type="match status" value="1"/>
</dbReference>
<dbReference type="SUPFAM" id="SSF55846">
    <property type="entry name" value="N-acetylmuramoyl-L-alanine amidase-like"/>
    <property type="match status" value="1"/>
</dbReference>
<keyword evidence="8" id="KW-1185">Reference proteome</keyword>
<sequence>MLSPNWNERPAGAPIDMLVLHYTGMPTAAAALRRLCDPAAEVSAHYLVDEDGTVTALVPEEKRAWHAGASWWQGRANLNDVSIGIELVNPGHAWGYRPFPAAQMRAVAALARDILGRRPIPPSRVVAHSDIAPTRKEDPGELFDWAFLARTGVGLWPEAAGEAEPEPARAAACLARIGYPLAPQGVPFAAALAAFQRRFRPACCDGRLDPATMGRLLAVAALCEAGPAIT</sequence>
<dbReference type="EC" id="3.5.1.28" evidence="3"/>
<dbReference type="RefSeq" id="WP_418158441.1">
    <property type="nucleotide sequence ID" value="NZ_JBBLZC010000004.1"/>
</dbReference>